<accession>A0A6G6J7W1</accession>
<dbReference type="EMBL" id="CP049142">
    <property type="protein sequence ID" value="QIE91438.1"/>
    <property type="molecule type" value="Genomic_DNA"/>
</dbReference>
<dbReference type="AlphaFoldDB" id="A0A6G6J7W1"/>
<protein>
    <submittedName>
        <fullName evidence="2">Glutamine amidotransferase</fullName>
    </submittedName>
</protein>
<dbReference type="KEGG" id="pnt:G5B91_34445"/>
<dbReference type="Gene3D" id="3.40.50.880">
    <property type="match status" value="1"/>
</dbReference>
<keyword evidence="2" id="KW-0315">Glutamine amidotransferase</keyword>
<dbReference type="Pfam" id="PF00117">
    <property type="entry name" value="GATase"/>
    <property type="match status" value="1"/>
</dbReference>
<evidence type="ECO:0000313" key="2">
    <source>
        <dbReference type="EMBL" id="QIE91438.1"/>
    </source>
</evidence>
<dbReference type="NCBIfam" id="NF006562">
    <property type="entry name" value="PRK09065.1"/>
    <property type="match status" value="1"/>
</dbReference>
<geneLocation type="plasmid" evidence="3">
    <name>ppnihbp1_1</name>
</geneLocation>
<keyword evidence="2" id="KW-0808">Transferase</keyword>
<dbReference type="PROSITE" id="PS51273">
    <property type="entry name" value="GATASE_TYPE_1"/>
    <property type="match status" value="1"/>
</dbReference>
<sequence>MQIHSILLLQVGTPPAEIRDVHGDLCDWFSRLLAVPLDEMMVVRVFEGDPLPPPDPDRIAIITGSWAMVTERLPWSELTAQWIRDVLALEMPLFGVCYGHQLMAHALGGRVDYHPDGRELGCKRVLLLSDASDDPLLESCPQSFFAQLTHEQSVLEAPPGATVLARTEHDGHQIIRYGRNAISAQFHPEFTPEILSACIRRRAPLLRSEGYDPQQMIDAIVPAPEAAELLRRFVATHREQQVLS</sequence>
<dbReference type="InterPro" id="IPR029062">
    <property type="entry name" value="Class_I_gatase-like"/>
</dbReference>
<gene>
    <name evidence="2" type="ORF">G5B91_34445</name>
</gene>
<feature type="domain" description="Glutamine amidotransferase" evidence="1">
    <location>
        <begin position="76"/>
        <end position="193"/>
    </location>
</feature>
<evidence type="ECO:0000259" key="1">
    <source>
        <dbReference type="Pfam" id="PF00117"/>
    </source>
</evidence>
<dbReference type="SUPFAM" id="SSF52317">
    <property type="entry name" value="Class I glutamine amidotransferase-like"/>
    <property type="match status" value="1"/>
</dbReference>
<dbReference type="InterPro" id="IPR044992">
    <property type="entry name" value="ChyE-like"/>
</dbReference>
<dbReference type="PANTHER" id="PTHR42695">
    <property type="entry name" value="GLUTAMINE AMIDOTRANSFERASE YLR126C-RELATED"/>
    <property type="match status" value="1"/>
</dbReference>
<dbReference type="GO" id="GO:0016740">
    <property type="term" value="F:transferase activity"/>
    <property type="evidence" value="ECO:0007669"/>
    <property type="project" value="UniProtKB-KW"/>
</dbReference>
<dbReference type="GO" id="GO:0005829">
    <property type="term" value="C:cytosol"/>
    <property type="evidence" value="ECO:0007669"/>
    <property type="project" value="TreeGrafter"/>
</dbReference>
<reference evidence="2 3" key="1">
    <citation type="submission" date="2020-02" db="EMBL/GenBank/DDBJ databases">
        <title>Integrative conjugative elements (ICEs) and plasmids drive adaptation of Pseudomonas nitroreducens strain HBP1 to wastewater environment.</title>
        <authorList>
            <person name="Sentchilo V."/>
            <person name="Carraro N."/>
            <person name="Bertelli C."/>
            <person name="van der Meer J.R."/>
        </authorList>
    </citation>
    <scope>NUCLEOTIDE SEQUENCE [LARGE SCALE GENOMIC DNA]</scope>
    <source>
        <strain evidence="2 3">HBP1</strain>
        <plasmid evidence="3">ppnihbp1_1</plasmid>
    </source>
</reference>
<organism evidence="2 3">
    <name type="scientific">Pseudomonas nitroreducens</name>
    <dbReference type="NCBI Taxonomy" id="46680"/>
    <lineage>
        <taxon>Bacteria</taxon>
        <taxon>Pseudomonadati</taxon>
        <taxon>Pseudomonadota</taxon>
        <taxon>Gammaproteobacteria</taxon>
        <taxon>Pseudomonadales</taxon>
        <taxon>Pseudomonadaceae</taxon>
        <taxon>Pseudomonas</taxon>
    </lineage>
</organism>
<proteinExistence type="predicted"/>
<evidence type="ECO:0000313" key="3">
    <source>
        <dbReference type="Proteomes" id="UP000501063"/>
    </source>
</evidence>
<dbReference type="Proteomes" id="UP000501063">
    <property type="component" value="Plasmid pPniHBP1_1"/>
</dbReference>
<dbReference type="CDD" id="cd01741">
    <property type="entry name" value="GATase1_1"/>
    <property type="match status" value="1"/>
</dbReference>
<keyword evidence="2" id="KW-0614">Plasmid</keyword>
<dbReference type="RefSeq" id="WP_038803798.1">
    <property type="nucleotide sequence ID" value="NZ_CP049142.1"/>
</dbReference>
<dbReference type="PANTHER" id="PTHR42695:SF5">
    <property type="entry name" value="GLUTAMINE AMIDOTRANSFERASE YLR126C-RELATED"/>
    <property type="match status" value="1"/>
</dbReference>
<dbReference type="InterPro" id="IPR017926">
    <property type="entry name" value="GATASE"/>
</dbReference>
<name>A0A6G6J7W1_PSENT</name>